<evidence type="ECO:0000256" key="7">
    <source>
        <dbReference type="ARBA" id="ARBA00048552"/>
    </source>
</evidence>
<evidence type="ECO:0000259" key="9">
    <source>
        <dbReference type="SMART" id="SM01311"/>
    </source>
</evidence>
<keyword evidence="3 8" id="KW-0240">DNA-directed RNA polymerase</keyword>
<comment type="catalytic activity">
    <reaction evidence="7 8">
        <text>RNA(n) + a ribonucleoside 5'-triphosphate = RNA(n+1) + diphosphate</text>
        <dbReference type="Rhea" id="RHEA:21248"/>
        <dbReference type="Rhea" id="RHEA-COMP:14527"/>
        <dbReference type="Rhea" id="RHEA-COMP:17342"/>
        <dbReference type="ChEBI" id="CHEBI:33019"/>
        <dbReference type="ChEBI" id="CHEBI:61557"/>
        <dbReference type="ChEBI" id="CHEBI:140395"/>
        <dbReference type="EC" id="2.7.7.6"/>
    </reaction>
</comment>
<dbReference type="SMART" id="SM01311">
    <property type="entry name" value="RPOL_N"/>
    <property type="match status" value="1"/>
</dbReference>
<dbReference type="Proteomes" id="UP000092321">
    <property type="component" value="Unassembled WGS sequence"/>
</dbReference>
<dbReference type="InterPro" id="IPR037159">
    <property type="entry name" value="RNA_POL_N_sf"/>
</dbReference>
<dbReference type="InterPro" id="IPR043502">
    <property type="entry name" value="DNA/RNA_pol_sf"/>
</dbReference>
<dbReference type="InterPro" id="IPR002092">
    <property type="entry name" value="DNA-dir_Rpol_phage-type"/>
</dbReference>
<comment type="similarity">
    <text evidence="1 8">Belongs to the phage and mitochondrial RNA polymerase family.</text>
</comment>
<dbReference type="EMBL" id="LXPE01000063">
    <property type="protein sequence ID" value="OBA25613.1"/>
    <property type="molecule type" value="Genomic_DNA"/>
</dbReference>
<dbReference type="Pfam" id="PF14700">
    <property type="entry name" value="RPOL_N"/>
    <property type="match status" value="1"/>
</dbReference>
<evidence type="ECO:0000256" key="5">
    <source>
        <dbReference type="ARBA" id="ARBA00022695"/>
    </source>
</evidence>
<organism evidence="10 11">
    <name type="scientific">Hanseniaspora valbyensis NRRL Y-1626</name>
    <dbReference type="NCBI Taxonomy" id="766949"/>
    <lineage>
        <taxon>Eukaryota</taxon>
        <taxon>Fungi</taxon>
        <taxon>Dikarya</taxon>
        <taxon>Ascomycota</taxon>
        <taxon>Saccharomycotina</taxon>
        <taxon>Saccharomycetes</taxon>
        <taxon>Saccharomycodales</taxon>
        <taxon>Saccharomycodaceae</taxon>
        <taxon>Hanseniaspora</taxon>
    </lineage>
</organism>
<evidence type="ECO:0000256" key="6">
    <source>
        <dbReference type="ARBA" id="ARBA00023163"/>
    </source>
</evidence>
<dbReference type="EC" id="2.7.7.6" evidence="2 8"/>
<dbReference type="PANTHER" id="PTHR10102:SF0">
    <property type="entry name" value="DNA-DIRECTED RNA POLYMERASE, MITOCHONDRIAL"/>
    <property type="match status" value="1"/>
</dbReference>
<keyword evidence="6 8" id="KW-0804">Transcription</keyword>
<dbReference type="FunFam" id="1.10.150.20:FF:000041">
    <property type="entry name" value="DNA-directed RNA polymerase"/>
    <property type="match status" value="1"/>
</dbReference>
<evidence type="ECO:0000256" key="1">
    <source>
        <dbReference type="ARBA" id="ARBA00009493"/>
    </source>
</evidence>
<feature type="non-terminal residue" evidence="10">
    <location>
        <position position="961"/>
    </location>
</feature>
<keyword evidence="4 8" id="KW-0808">Transferase</keyword>
<sequence>MDFNSLLQKINIKRQLILEEGCVKSGEISSIEQHEESFKRQDLHFNQDMSDLMKEWQKQILPEVEKLANNSVSNSIVNSKVNEICRDLPPEVMSTLCVFAILKEMSFYKSKYEADEVEDIKEARLATVATRIGQAICAEYTRYRLSLTDLSSLSKMRTGSVQFNRFYNKIYNKESHLMIEPSILSEVEINIGAVLLDIFLEKCTIVLKQKDSNKQFEVAALKRSYETTESGAVGILSFHPSVVKKLAASKNSSSINLHLLPMLCSPKTWTNYENGGYLTTRNSLLRTNKNIEQLNYLKQVCNTDDNKIPVVLSGVNTISQTAWTINKDVLQVVLHLWNSGEEFASIPPANFLELTDPKNPNNLLGLDLNDDSVIQSAKYNKKKELRNMRQKFFSIRCTESYKIELARAFCGEKMFFPHSLDFRGRAYPINVYLNQLGNDLSRGLIQFWDGKPLGKSGLTWLKIHLGNCFGMSKKTFIERVKFSDDNYAEIMKDCEDPLRPNAFWRTAEDEFQALATIIEIGAAMKNPTGIENYVCHVPVHQDGSCNGLQHYAALGGDVDGASKVNLLPYERPQDVYSAVCDIVNRKVKEEYEANKDNEVYSKRYEILKDIITRKVVKQPVMTTVYGVTAYGAKLQVAKQLMKLSVYNNDKSLSLRHGFYIANKIFDSINELFSNAEKIQDWLGLSSKLISKSLVIPKINDLKKKKIDVESVSTLIWTTPLGLPVVHPYRVSSKYTINTSLQSVSFTKKTSISKVDVSKQSNAFAPNYIHSLDASHMLMTAQKCLEKNITFSSVHDSYWSLAADADDVGSILREKFVELHSSDLIAILKEEFKTRYRDNVLRCRFLASSPLADEIRNYRLQLKKKIGHNPSIKDELTLEGFRAHFLKSDDPKEVAKGRSMKTLLSILETYDSEEIKNYMLDPKDKIRSVDYITGYAPIEFPEVPLKGELNLDDVKKSLYFFS</sequence>
<proteinExistence type="inferred from homology"/>
<dbReference type="SUPFAM" id="SSF56672">
    <property type="entry name" value="DNA/RNA polymerases"/>
    <property type="match status" value="1"/>
</dbReference>
<protein>
    <recommendedName>
        <fullName evidence="2 8">DNA-directed RNA polymerase</fullName>
        <ecNumber evidence="2 8">2.7.7.6</ecNumber>
    </recommendedName>
</protein>
<dbReference type="InterPro" id="IPR029262">
    <property type="entry name" value="RPOL_N"/>
</dbReference>
<dbReference type="Gene3D" id="1.10.1320.10">
    <property type="entry name" value="DNA-directed RNA polymerase, N-terminal domain"/>
    <property type="match status" value="1"/>
</dbReference>
<dbReference type="InterPro" id="IPR046950">
    <property type="entry name" value="DNA-dir_Rpol_C_phage-type"/>
</dbReference>
<dbReference type="GO" id="GO:0001018">
    <property type="term" value="F:mitochondrial promoter sequence-specific DNA binding"/>
    <property type="evidence" value="ECO:0007669"/>
    <property type="project" value="TreeGrafter"/>
</dbReference>
<evidence type="ECO:0000313" key="11">
    <source>
        <dbReference type="Proteomes" id="UP000092321"/>
    </source>
</evidence>
<dbReference type="GO" id="GO:0034245">
    <property type="term" value="C:mitochondrial DNA-directed RNA polymerase complex"/>
    <property type="evidence" value="ECO:0007669"/>
    <property type="project" value="TreeGrafter"/>
</dbReference>
<reference evidence="11" key="1">
    <citation type="journal article" date="2016" name="Proc. Natl. Acad. Sci. U.S.A.">
        <title>Comparative genomics of biotechnologically important yeasts.</title>
        <authorList>
            <person name="Riley R."/>
            <person name="Haridas S."/>
            <person name="Wolfe K.H."/>
            <person name="Lopes M.R."/>
            <person name="Hittinger C.T."/>
            <person name="Goeker M."/>
            <person name="Salamov A.A."/>
            <person name="Wisecaver J.H."/>
            <person name="Long T.M."/>
            <person name="Calvey C.H."/>
            <person name="Aerts A.L."/>
            <person name="Barry K.W."/>
            <person name="Choi C."/>
            <person name="Clum A."/>
            <person name="Coughlan A.Y."/>
            <person name="Deshpande S."/>
            <person name="Douglass A.P."/>
            <person name="Hanson S.J."/>
            <person name="Klenk H.-P."/>
            <person name="LaButti K.M."/>
            <person name="Lapidus A."/>
            <person name="Lindquist E.A."/>
            <person name="Lipzen A.M."/>
            <person name="Meier-Kolthoff J.P."/>
            <person name="Ohm R.A."/>
            <person name="Otillar R.P."/>
            <person name="Pangilinan J.L."/>
            <person name="Peng Y."/>
            <person name="Rokas A."/>
            <person name="Rosa C.A."/>
            <person name="Scheuner C."/>
            <person name="Sibirny A.A."/>
            <person name="Slot J.C."/>
            <person name="Stielow J.B."/>
            <person name="Sun H."/>
            <person name="Kurtzman C.P."/>
            <person name="Blackwell M."/>
            <person name="Grigoriev I.V."/>
            <person name="Jeffries T.W."/>
        </authorList>
    </citation>
    <scope>NUCLEOTIDE SEQUENCE [LARGE SCALE GENOMIC DNA]</scope>
    <source>
        <strain evidence="11">NRRL Y-1626</strain>
    </source>
</reference>
<dbReference type="GO" id="GO:0003899">
    <property type="term" value="F:DNA-directed RNA polymerase activity"/>
    <property type="evidence" value="ECO:0007669"/>
    <property type="project" value="UniProtKB-EC"/>
</dbReference>
<gene>
    <name evidence="10" type="ORF">HANVADRAFT_34502</name>
</gene>
<evidence type="ECO:0000313" key="10">
    <source>
        <dbReference type="EMBL" id="OBA25613.1"/>
    </source>
</evidence>
<dbReference type="PROSITE" id="PS00489">
    <property type="entry name" value="RNA_POL_PHAGE_2"/>
    <property type="match status" value="1"/>
</dbReference>
<evidence type="ECO:0000256" key="8">
    <source>
        <dbReference type="RuleBase" id="RU003805"/>
    </source>
</evidence>
<feature type="domain" description="DNA-directed RNA polymerase N-terminal" evidence="9">
    <location>
        <begin position="13"/>
        <end position="320"/>
    </location>
</feature>
<dbReference type="OrthoDB" id="3971271at2759"/>
<dbReference type="Gene3D" id="1.10.150.20">
    <property type="entry name" value="5' to 3' exonuclease, C-terminal subdomain"/>
    <property type="match status" value="1"/>
</dbReference>
<evidence type="ECO:0000256" key="3">
    <source>
        <dbReference type="ARBA" id="ARBA00022478"/>
    </source>
</evidence>
<dbReference type="PANTHER" id="PTHR10102">
    <property type="entry name" value="DNA-DIRECTED RNA POLYMERASE, MITOCHONDRIAL"/>
    <property type="match status" value="1"/>
</dbReference>
<evidence type="ECO:0000256" key="2">
    <source>
        <dbReference type="ARBA" id="ARBA00012418"/>
    </source>
</evidence>
<keyword evidence="5 8" id="KW-0548">Nucleotidyltransferase</keyword>
<dbReference type="Gene3D" id="1.10.287.280">
    <property type="match status" value="1"/>
</dbReference>
<keyword evidence="11" id="KW-1185">Reference proteome</keyword>
<evidence type="ECO:0000256" key="4">
    <source>
        <dbReference type="ARBA" id="ARBA00022679"/>
    </source>
</evidence>
<dbReference type="GO" id="GO:0006390">
    <property type="term" value="P:mitochondrial transcription"/>
    <property type="evidence" value="ECO:0007669"/>
    <property type="project" value="TreeGrafter"/>
</dbReference>
<comment type="caution">
    <text evidence="10">The sequence shown here is derived from an EMBL/GenBank/DDBJ whole genome shotgun (WGS) entry which is preliminary data.</text>
</comment>
<comment type="function">
    <text evidence="8">DNA-dependent RNA polymerase catalyzes the transcription of DNA into RNA using the four ribonucleoside triphosphates as substrates.</text>
</comment>
<dbReference type="AlphaFoldDB" id="A0A1B7TA71"/>
<dbReference type="PROSITE" id="PS00900">
    <property type="entry name" value="RNA_POL_PHAGE_1"/>
    <property type="match status" value="1"/>
</dbReference>
<dbReference type="Pfam" id="PF00940">
    <property type="entry name" value="RNA_pol"/>
    <property type="match status" value="1"/>
</dbReference>
<name>A0A1B7TA71_9ASCO</name>
<accession>A0A1B7TA71</accession>